<evidence type="ECO:0000259" key="2">
    <source>
        <dbReference type="Pfam" id="PF07811"/>
    </source>
</evidence>
<keyword evidence="1" id="KW-1133">Transmembrane helix</keyword>
<evidence type="ECO:0000313" key="3">
    <source>
        <dbReference type="EMBL" id="CAB4640959.1"/>
    </source>
</evidence>
<feature type="transmembrane region" description="Helical" evidence="1">
    <location>
        <begin position="22"/>
        <end position="44"/>
    </location>
</feature>
<dbReference type="Pfam" id="PF07811">
    <property type="entry name" value="TadE"/>
    <property type="match status" value="1"/>
</dbReference>
<keyword evidence="1" id="KW-0812">Transmembrane</keyword>
<dbReference type="PROSITE" id="PS51257">
    <property type="entry name" value="PROKAR_LIPOPROTEIN"/>
    <property type="match status" value="1"/>
</dbReference>
<protein>
    <submittedName>
        <fullName evidence="3">Unannotated protein</fullName>
    </submittedName>
</protein>
<dbReference type="EMBL" id="CAEZVQ010000145">
    <property type="protein sequence ID" value="CAB4640959.1"/>
    <property type="molecule type" value="Genomic_DNA"/>
</dbReference>
<keyword evidence="1" id="KW-0472">Membrane</keyword>
<gene>
    <name evidence="3" type="ORF">UFOPK2086_00984</name>
</gene>
<name>A0A6J6JZ29_9ZZZZ</name>
<proteinExistence type="predicted"/>
<organism evidence="3">
    <name type="scientific">freshwater metagenome</name>
    <dbReference type="NCBI Taxonomy" id="449393"/>
    <lineage>
        <taxon>unclassified sequences</taxon>
        <taxon>metagenomes</taxon>
        <taxon>ecological metagenomes</taxon>
    </lineage>
</organism>
<evidence type="ECO:0000256" key="1">
    <source>
        <dbReference type="SAM" id="Phobius"/>
    </source>
</evidence>
<sequence>MAFFNVRILPHKDDSGQATVEFALLLPLFVACIGVLIATTALALSSLRLADTARTAARIASTSNDPQTAVSSYIAETGVDSRVVLDDQRQFLTVYVSQRIRLPLIGVPIPVVKISSHITVMYEGVPTLLG</sequence>
<reference evidence="3" key="1">
    <citation type="submission" date="2020-05" db="EMBL/GenBank/DDBJ databases">
        <authorList>
            <person name="Chiriac C."/>
            <person name="Salcher M."/>
            <person name="Ghai R."/>
            <person name="Kavagutti S V."/>
        </authorList>
    </citation>
    <scope>NUCLEOTIDE SEQUENCE</scope>
</reference>
<accession>A0A6J6JZ29</accession>
<dbReference type="InterPro" id="IPR012495">
    <property type="entry name" value="TadE-like_dom"/>
</dbReference>
<dbReference type="AlphaFoldDB" id="A0A6J6JZ29"/>
<feature type="domain" description="TadE-like" evidence="2">
    <location>
        <begin position="16"/>
        <end position="58"/>
    </location>
</feature>